<reference evidence="1 2" key="1">
    <citation type="journal article" date="2013" name="BMC Genomics">
        <title>Genomics-driven discovery of the pneumocandin biosynthetic gene cluster in the fungus Glarea lozoyensis.</title>
        <authorList>
            <person name="Chen L."/>
            <person name="Yue Q."/>
            <person name="Zhang X."/>
            <person name="Xiang M."/>
            <person name="Wang C."/>
            <person name="Li S."/>
            <person name="Che Y."/>
            <person name="Ortiz-Lopez F.J."/>
            <person name="Bills G.F."/>
            <person name="Liu X."/>
            <person name="An Z."/>
        </authorList>
    </citation>
    <scope>NUCLEOTIDE SEQUENCE [LARGE SCALE GENOMIC DNA]</scope>
    <source>
        <strain evidence="2">ATCC 20868 / MF5171</strain>
    </source>
</reference>
<evidence type="ECO:0000313" key="2">
    <source>
        <dbReference type="Proteomes" id="UP000016922"/>
    </source>
</evidence>
<accession>S3CXT3</accession>
<evidence type="ECO:0000313" key="1">
    <source>
        <dbReference type="EMBL" id="EPE24646.1"/>
    </source>
</evidence>
<keyword evidence="2" id="KW-1185">Reference proteome</keyword>
<dbReference type="HOGENOM" id="CLU_1165926_0_0_1"/>
<proteinExistence type="predicted"/>
<organism evidence="1 2">
    <name type="scientific">Glarea lozoyensis (strain ATCC 20868 / MF5171)</name>
    <dbReference type="NCBI Taxonomy" id="1116229"/>
    <lineage>
        <taxon>Eukaryota</taxon>
        <taxon>Fungi</taxon>
        <taxon>Dikarya</taxon>
        <taxon>Ascomycota</taxon>
        <taxon>Pezizomycotina</taxon>
        <taxon>Leotiomycetes</taxon>
        <taxon>Helotiales</taxon>
        <taxon>Helotiaceae</taxon>
        <taxon>Glarea</taxon>
    </lineage>
</organism>
<sequence>MSTAQLSFTNDGCSTYESLQISCSSKFPEYRGRHTSPPLSVQACVCYDNGGAYKPEIFEGGVSSCYSALNELPATAFTDDIYMLNSNTAFPSLFSAVFNGFCSSYATYGAAPTPSGFVSATKTREVSTETCPPGRSCNLSVSSTLSSTISSSVSSTISPTDSSLTGSVTILPISTSITSGITSVGSTTTPPVDSTLVPVPISSTTSSPVSSDAASFVSPRHKLFVKIVLSFLIFSLVW</sequence>
<dbReference type="KEGG" id="glz:GLAREA_08499"/>
<protein>
    <submittedName>
        <fullName evidence="1">Uncharacterized protein</fullName>
    </submittedName>
</protein>
<name>S3CXT3_GLAL2</name>
<dbReference type="GeneID" id="19467547"/>
<gene>
    <name evidence="1" type="ORF">GLAREA_08499</name>
</gene>
<dbReference type="Proteomes" id="UP000016922">
    <property type="component" value="Unassembled WGS sequence"/>
</dbReference>
<dbReference type="AlphaFoldDB" id="S3CXT3"/>
<dbReference type="EMBL" id="KE145373">
    <property type="protein sequence ID" value="EPE24646.1"/>
    <property type="molecule type" value="Genomic_DNA"/>
</dbReference>
<dbReference type="RefSeq" id="XP_008088734.1">
    <property type="nucleotide sequence ID" value="XM_008090543.1"/>
</dbReference>